<evidence type="ECO:0000313" key="1">
    <source>
        <dbReference type="EMBL" id="KAK4012471.1"/>
    </source>
</evidence>
<reference evidence="1 2" key="1">
    <citation type="journal article" date="2023" name="Nucleic Acids Res.">
        <title>The hologenome of Daphnia magna reveals possible DNA methylation and microbiome-mediated evolution of the host genome.</title>
        <authorList>
            <person name="Chaturvedi A."/>
            <person name="Li X."/>
            <person name="Dhandapani V."/>
            <person name="Marshall H."/>
            <person name="Kissane S."/>
            <person name="Cuenca-Cambronero M."/>
            <person name="Asole G."/>
            <person name="Calvet F."/>
            <person name="Ruiz-Romero M."/>
            <person name="Marangio P."/>
            <person name="Guigo R."/>
            <person name="Rago D."/>
            <person name="Mirbahai L."/>
            <person name="Eastwood N."/>
            <person name="Colbourne J.K."/>
            <person name="Zhou J."/>
            <person name="Mallon E."/>
            <person name="Orsini L."/>
        </authorList>
    </citation>
    <scope>NUCLEOTIDE SEQUENCE [LARGE SCALE GENOMIC DNA]</scope>
    <source>
        <strain evidence="1">LRV0_1</strain>
    </source>
</reference>
<evidence type="ECO:0000313" key="2">
    <source>
        <dbReference type="Proteomes" id="UP001234178"/>
    </source>
</evidence>
<name>A0ABQ9ZHS0_9CRUS</name>
<organism evidence="1 2">
    <name type="scientific">Daphnia magna</name>
    <dbReference type="NCBI Taxonomy" id="35525"/>
    <lineage>
        <taxon>Eukaryota</taxon>
        <taxon>Metazoa</taxon>
        <taxon>Ecdysozoa</taxon>
        <taxon>Arthropoda</taxon>
        <taxon>Crustacea</taxon>
        <taxon>Branchiopoda</taxon>
        <taxon>Diplostraca</taxon>
        <taxon>Cladocera</taxon>
        <taxon>Anomopoda</taxon>
        <taxon>Daphniidae</taxon>
        <taxon>Daphnia</taxon>
    </lineage>
</organism>
<accession>A0ABQ9ZHS0</accession>
<dbReference type="EMBL" id="JAOYFB010000004">
    <property type="protein sequence ID" value="KAK4012471.1"/>
    <property type="molecule type" value="Genomic_DNA"/>
</dbReference>
<proteinExistence type="predicted"/>
<dbReference type="Proteomes" id="UP001234178">
    <property type="component" value="Unassembled WGS sequence"/>
</dbReference>
<gene>
    <name evidence="1" type="ORF">OUZ56_024711</name>
</gene>
<comment type="caution">
    <text evidence="1">The sequence shown here is derived from an EMBL/GenBank/DDBJ whole genome shotgun (WGS) entry which is preliminary data.</text>
</comment>
<keyword evidence="2" id="KW-1185">Reference proteome</keyword>
<sequence>MQSLNCCFTRKLNGQTKSVESMSKQPKTALLIFMYAHTTRISVHLVSLRRSENVNCYVVVATLTEGYYYNIDVEKMTCADGTFFYNCPAQ</sequence>
<protein>
    <submittedName>
        <fullName evidence="1">Uncharacterized protein</fullName>
    </submittedName>
</protein>